<accession>A0A9P7EDR2</accession>
<dbReference type="AlphaFoldDB" id="A0A9P7EDR2"/>
<dbReference type="RefSeq" id="XP_041194354.1">
    <property type="nucleotide sequence ID" value="XM_041344391.1"/>
</dbReference>
<comment type="caution">
    <text evidence="1">The sequence shown here is derived from an EMBL/GenBank/DDBJ whole genome shotgun (WGS) entry which is preliminary data.</text>
</comment>
<dbReference type="EMBL" id="JABBWG010000011">
    <property type="protein sequence ID" value="KAG1818482.1"/>
    <property type="molecule type" value="Genomic_DNA"/>
</dbReference>
<keyword evidence="2" id="KW-1185">Reference proteome</keyword>
<dbReference type="OrthoDB" id="3270792at2759"/>
<organism evidence="1 2">
    <name type="scientific">Suillus subaureus</name>
    <dbReference type="NCBI Taxonomy" id="48587"/>
    <lineage>
        <taxon>Eukaryota</taxon>
        <taxon>Fungi</taxon>
        <taxon>Dikarya</taxon>
        <taxon>Basidiomycota</taxon>
        <taxon>Agaricomycotina</taxon>
        <taxon>Agaricomycetes</taxon>
        <taxon>Agaricomycetidae</taxon>
        <taxon>Boletales</taxon>
        <taxon>Suillineae</taxon>
        <taxon>Suillaceae</taxon>
        <taxon>Suillus</taxon>
    </lineage>
</organism>
<dbReference type="GeneID" id="64638407"/>
<proteinExistence type="predicted"/>
<dbReference type="Proteomes" id="UP000807769">
    <property type="component" value="Unassembled WGS sequence"/>
</dbReference>
<name>A0A9P7EDR2_9AGAM</name>
<reference evidence="1" key="1">
    <citation type="journal article" date="2020" name="New Phytol.">
        <title>Comparative genomics reveals dynamic genome evolution in host specialist ectomycorrhizal fungi.</title>
        <authorList>
            <person name="Lofgren L.A."/>
            <person name="Nguyen N.H."/>
            <person name="Vilgalys R."/>
            <person name="Ruytinx J."/>
            <person name="Liao H.L."/>
            <person name="Branco S."/>
            <person name="Kuo A."/>
            <person name="LaButti K."/>
            <person name="Lipzen A."/>
            <person name="Andreopoulos W."/>
            <person name="Pangilinan J."/>
            <person name="Riley R."/>
            <person name="Hundley H."/>
            <person name="Na H."/>
            <person name="Barry K."/>
            <person name="Grigoriev I.V."/>
            <person name="Stajich J.E."/>
            <person name="Kennedy P.G."/>
        </authorList>
    </citation>
    <scope>NUCLEOTIDE SEQUENCE</scope>
    <source>
        <strain evidence="1">MN1</strain>
    </source>
</reference>
<gene>
    <name evidence="1" type="ORF">BJ212DRAFT_93702</name>
</gene>
<evidence type="ECO:0000313" key="1">
    <source>
        <dbReference type="EMBL" id="KAG1818482.1"/>
    </source>
</evidence>
<sequence>MITANESQMHLIPSSNSSQLGFGLTLHINSQWTFHNVILPKAILIWRPDIVCRTHLPYWLLNTPECPQLHWSTGHSHYECSATVKHAGFDGYKTLVYGDGCKSLITQNEPSHIHQRFCIGPYWCQCFCGKSTVKDHEFCFCSPACARADSFRALGGQSDYHYRNVIRKAYIYANLAAPEHALLRHKSEHQLCSVSIRRISM</sequence>
<evidence type="ECO:0000313" key="2">
    <source>
        <dbReference type="Proteomes" id="UP000807769"/>
    </source>
</evidence>
<protein>
    <submittedName>
        <fullName evidence="1">Uncharacterized protein</fullName>
    </submittedName>
</protein>